<evidence type="ECO:0000256" key="10">
    <source>
        <dbReference type="ARBA" id="ARBA00023065"/>
    </source>
</evidence>
<dbReference type="Gene3D" id="1.20.1250.20">
    <property type="entry name" value="MFS general substrate transporter like domains"/>
    <property type="match status" value="1"/>
</dbReference>
<keyword evidence="9 14" id="KW-1133">Transmembrane helix</keyword>
<keyword evidence="5" id="KW-0050">Antiport</keyword>
<feature type="transmembrane region" description="Helical" evidence="14">
    <location>
        <begin position="43"/>
        <end position="62"/>
    </location>
</feature>
<dbReference type="GO" id="GO:0005886">
    <property type="term" value="C:plasma membrane"/>
    <property type="evidence" value="ECO:0007669"/>
    <property type="project" value="UniProtKB-SubCell"/>
</dbReference>
<dbReference type="OrthoDB" id="2403626at2"/>
<protein>
    <recommendedName>
        <fullName evidence="13">Tetracycline resistance protein</fullName>
    </recommendedName>
</protein>
<feature type="transmembrane region" description="Helical" evidence="14">
    <location>
        <begin position="218"/>
        <end position="236"/>
    </location>
</feature>
<feature type="transmembrane region" description="Helical" evidence="14">
    <location>
        <begin position="321"/>
        <end position="340"/>
    </location>
</feature>
<feature type="transmembrane region" description="Helical" evidence="14">
    <location>
        <begin position="411"/>
        <end position="436"/>
    </location>
</feature>
<keyword evidence="12" id="KW-0046">Antibiotic resistance</keyword>
<evidence type="ECO:0000256" key="4">
    <source>
        <dbReference type="ARBA" id="ARBA00022448"/>
    </source>
</evidence>
<evidence type="ECO:0000256" key="7">
    <source>
        <dbReference type="ARBA" id="ARBA00022692"/>
    </source>
</evidence>
<dbReference type="GO" id="GO:0015297">
    <property type="term" value="F:antiporter activity"/>
    <property type="evidence" value="ECO:0007669"/>
    <property type="project" value="UniProtKB-KW"/>
</dbReference>
<feature type="transmembrane region" description="Helical" evidence="14">
    <location>
        <begin position="346"/>
        <end position="366"/>
    </location>
</feature>
<keyword evidence="6" id="KW-1003">Cell membrane</keyword>
<evidence type="ECO:0000256" key="2">
    <source>
        <dbReference type="ARBA" id="ARBA00004651"/>
    </source>
</evidence>
<dbReference type="Proteomes" id="UP000234950">
    <property type="component" value="Unassembled WGS sequence"/>
</dbReference>
<evidence type="ECO:0000256" key="5">
    <source>
        <dbReference type="ARBA" id="ARBA00022449"/>
    </source>
</evidence>
<keyword evidence="11 14" id="KW-0472">Membrane</keyword>
<dbReference type="GO" id="GO:0046677">
    <property type="term" value="P:response to antibiotic"/>
    <property type="evidence" value="ECO:0007669"/>
    <property type="project" value="UniProtKB-KW"/>
</dbReference>
<sequence>MNQKENRLIITLCIIVLSGVANSLLFNVALFDMMNGLEVTASKISWVVISYTLVIACGSITYSKLASYFQIKSLLIFGISLFVTGSLIGYTTNDFIVVVLARMIQASGGSSFIALSMILTNQFLALPKRNLALTLIGACLSLGSGIGFLLGGFFTHFWGWHSLFLLMSMSIFTLLGIIWFVPSGYANQKKLTQPFDFIGFLYLLIFVVTFILGVKLNGYLLIITVISVFFMGIHGKRQDVGIFMDLSFFRFYAFNRFLLLSFINNAAMVGIIFLFPLLAGQQFHVSAMKTGFILAGISIFSFLLSFVIRPAITRIQGNGRLVVAVVLQFIGFLLLVIFGVNQFAVASVGVALINISFTILTIIINVDIPHTIKKEKSAIGLGIYNLINFLGMSFGPSIASRILNVSSSFSLSFGFFVSLLLVALLLSCVSSIPVSLRKIKQSRQL</sequence>
<feature type="transmembrane region" description="Helical" evidence="14">
    <location>
        <begin position="291"/>
        <end position="309"/>
    </location>
</feature>
<dbReference type="Gene3D" id="1.20.1720.10">
    <property type="entry name" value="Multidrug resistance protein D"/>
    <property type="match status" value="1"/>
</dbReference>
<evidence type="ECO:0000256" key="12">
    <source>
        <dbReference type="ARBA" id="ARBA00023251"/>
    </source>
</evidence>
<dbReference type="SUPFAM" id="SSF103473">
    <property type="entry name" value="MFS general substrate transporter"/>
    <property type="match status" value="1"/>
</dbReference>
<dbReference type="InterPro" id="IPR011701">
    <property type="entry name" value="MFS"/>
</dbReference>
<evidence type="ECO:0000313" key="16">
    <source>
        <dbReference type="EMBL" id="PLS09638.1"/>
    </source>
</evidence>
<evidence type="ECO:0000256" key="3">
    <source>
        <dbReference type="ARBA" id="ARBA00007520"/>
    </source>
</evidence>
<name>A0A2N5HVU5_9BACI</name>
<dbReference type="EMBL" id="PGVE01000012">
    <property type="protein sequence ID" value="PLS09638.1"/>
    <property type="molecule type" value="Genomic_DNA"/>
</dbReference>
<feature type="domain" description="Major facilitator superfamily (MFS) profile" evidence="15">
    <location>
        <begin position="7"/>
        <end position="435"/>
    </location>
</feature>
<dbReference type="GO" id="GO:1902600">
    <property type="term" value="P:proton transmembrane transport"/>
    <property type="evidence" value="ECO:0007669"/>
    <property type="project" value="UniProtKB-KW"/>
</dbReference>
<evidence type="ECO:0000256" key="11">
    <source>
        <dbReference type="ARBA" id="ARBA00023136"/>
    </source>
</evidence>
<comment type="caution">
    <text evidence="16">The sequence shown here is derived from an EMBL/GenBank/DDBJ whole genome shotgun (WGS) entry which is preliminary data.</text>
</comment>
<keyword evidence="7 14" id="KW-0812">Transmembrane</keyword>
<feature type="transmembrane region" description="Helical" evidence="14">
    <location>
        <begin position="131"/>
        <end position="154"/>
    </location>
</feature>
<keyword evidence="8" id="KW-0375">Hydrogen ion transport</keyword>
<evidence type="ECO:0000259" key="15">
    <source>
        <dbReference type="PROSITE" id="PS50850"/>
    </source>
</evidence>
<feature type="transmembrane region" description="Helical" evidence="14">
    <location>
        <begin position="194"/>
        <end position="212"/>
    </location>
</feature>
<feature type="transmembrane region" description="Helical" evidence="14">
    <location>
        <begin position="378"/>
        <end position="399"/>
    </location>
</feature>
<dbReference type="InterPro" id="IPR036259">
    <property type="entry name" value="MFS_trans_sf"/>
</dbReference>
<proteinExistence type="inferred from homology"/>
<dbReference type="InterPro" id="IPR020846">
    <property type="entry name" value="MFS_dom"/>
</dbReference>
<keyword evidence="4" id="KW-0813">Transport</keyword>
<evidence type="ECO:0000256" key="8">
    <source>
        <dbReference type="ARBA" id="ARBA00022781"/>
    </source>
</evidence>
<feature type="transmembrane region" description="Helical" evidence="14">
    <location>
        <begin position="96"/>
        <end position="119"/>
    </location>
</feature>
<dbReference type="RefSeq" id="WP_101646221.1">
    <property type="nucleotide sequence ID" value="NZ_PGVE01000012.1"/>
</dbReference>
<feature type="transmembrane region" description="Helical" evidence="14">
    <location>
        <begin position="257"/>
        <end position="279"/>
    </location>
</feature>
<feature type="transmembrane region" description="Helical" evidence="14">
    <location>
        <begin position="160"/>
        <end position="182"/>
    </location>
</feature>
<comment type="function">
    <text evidence="1">Resistance to tetracycline by an active tetracycline efflux. This is an energy-dependent process that decreases the accumulation of the antibiotic in whole cells. This protein functions as a metal-tetracycline/H(+) antiporter.</text>
</comment>
<comment type="subcellular location">
    <subcellularLocation>
        <location evidence="2">Cell membrane</location>
        <topology evidence="2">Multi-pass membrane protein</topology>
    </subcellularLocation>
</comment>
<dbReference type="PANTHER" id="PTHR23501:SF188">
    <property type="entry name" value="TETRACYCLINE RESISTANCE PROTEIN"/>
    <property type="match status" value="1"/>
</dbReference>
<evidence type="ECO:0000313" key="17">
    <source>
        <dbReference type="Proteomes" id="UP000234950"/>
    </source>
</evidence>
<organism evidence="16 17">
    <name type="scientific">Neobacillus cucumis</name>
    <dbReference type="NCBI Taxonomy" id="1740721"/>
    <lineage>
        <taxon>Bacteria</taxon>
        <taxon>Bacillati</taxon>
        <taxon>Bacillota</taxon>
        <taxon>Bacilli</taxon>
        <taxon>Bacillales</taxon>
        <taxon>Bacillaceae</taxon>
        <taxon>Neobacillus</taxon>
    </lineage>
</organism>
<evidence type="ECO:0000256" key="1">
    <source>
        <dbReference type="ARBA" id="ARBA00003279"/>
    </source>
</evidence>
<evidence type="ECO:0000256" key="9">
    <source>
        <dbReference type="ARBA" id="ARBA00022989"/>
    </source>
</evidence>
<dbReference type="Pfam" id="PF07690">
    <property type="entry name" value="MFS_1"/>
    <property type="match status" value="1"/>
</dbReference>
<dbReference type="PROSITE" id="PS50850">
    <property type="entry name" value="MFS"/>
    <property type="match status" value="1"/>
</dbReference>
<feature type="transmembrane region" description="Helical" evidence="14">
    <location>
        <begin position="7"/>
        <end position="31"/>
    </location>
</feature>
<keyword evidence="10" id="KW-0406">Ion transport</keyword>
<accession>A0A2N5HVU5</accession>
<gene>
    <name evidence="16" type="ORF">CVD27_02035</name>
</gene>
<feature type="transmembrane region" description="Helical" evidence="14">
    <location>
        <begin position="74"/>
        <end position="90"/>
    </location>
</feature>
<dbReference type="PANTHER" id="PTHR23501">
    <property type="entry name" value="MAJOR FACILITATOR SUPERFAMILY"/>
    <property type="match status" value="1"/>
</dbReference>
<evidence type="ECO:0000256" key="14">
    <source>
        <dbReference type="SAM" id="Phobius"/>
    </source>
</evidence>
<reference evidence="16 17" key="1">
    <citation type="submission" date="2017-11" db="EMBL/GenBank/DDBJ databases">
        <title>Comparitive Functional Genomics of Dry Heat Resistant strains isolated from the Viking Spacecraft.</title>
        <authorList>
            <person name="Seuylemezian A."/>
            <person name="Cooper K."/>
            <person name="Vaishampayan P."/>
        </authorList>
    </citation>
    <scope>NUCLEOTIDE SEQUENCE [LARGE SCALE GENOMIC DNA]</scope>
    <source>
        <strain evidence="16 17">V32-6</strain>
    </source>
</reference>
<keyword evidence="17" id="KW-1185">Reference proteome</keyword>
<comment type="similarity">
    <text evidence="3">Belongs to the major facilitator superfamily. TCR/Tet family.</text>
</comment>
<dbReference type="PRINTS" id="PR01036">
    <property type="entry name" value="TCRTETB"/>
</dbReference>
<evidence type="ECO:0000256" key="6">
    <source>
        <dbReference type="ARBA" id="ARBA00022475"/>
    </source>
</evidence>
<evidence type="ECO:0000256" key="13">
    <source>
        <dbReference type="ARBA" id="ARBA00040630"/>
    </source>
</evidence>
<dbReference type="AlphaFoldDB" id="A0A2N5HVU5"/>